<name>A0A0F9MVP4_9ZZZZ</name>
<dbReference type="EMBL" id="LAZR01004305">
    <property type="protein sequence ID" value="KKN09819.1"/>
    <property type="molecule type" value="Genomic_DNA"/>
</dbReference>
<reference evidence="1" key="1">
    <citation type="journal article" date="2015" name="Nature">
        <title>Complex archaea that bridge the gap between prokaryotes and eukaryotes.</title>
        <authorList>
            <person name="Spang A."/>
            <person name="Saw J.H."/>
            <person name="Jorgensen S.L."/>
            <person name="Zaremba-Niedzwiedzka K."/>
            <person name="Martijn J."/>
            <person name="Lind A.E."/>
            <person name="van Eijk R."/>
            <person name="Schleper C."/>
            <person name="Guy L."/>
            <person name="Ettema T.J."/>
        </authorList>
    </citation>
    <scope>NUCLEOTIDE SEQUENCE</scope>
</reference>
<protein>
    <submittedName>
        <fullName evidence="1">Uncharacterized protein</fullName>
    </submittedName>
</protein>
<comment type="caution">
    <text evidence="1">The sequence shown here is derived from an EMBL/GenBank/DDBJ whole genome shotgun (WGS) entry which is preliminary data.</text>
</comment>
<organism evidence="1">
    <name type="scientific">marine sediment metagenome</name>
    <dbReference type="NCBI Taxonomy" id="412755"/>
    <lineage>
        <taxon>unclassified sequences</taxon>
        <taxon>metagenomes</taxon>
        <taxon>ecological metagenomes</taxon>
    </lineage>
</organism>
<proteinExistence type="predicted"/>
<sequence>MADREWLVDNTQVYESGEEEYFVNGVQINEDQAAAPAAGIAVLRRRMEAA</sequence>
<accession>A0A0F9MVP4</accession>
<dbReference type="AlphaFoldDB" id="A0A0F9MVP4"/>
<gene>
    <name evidence="1" type="ORF">LCGC14_1042920</name>
</gene>
<evidence type="ECO:0000313" key="1">
    <source>
        <dbReference type="EMBL" id="KKN09819.1"/>
    </source>
</evidence>